<gene>
    <name evidence="1" type="ORF">VNO77_05360</name>
</gene>
<accession>A0AAN9MYW6</accession>
<sequence length="135" mass="15820">MPIIVRNRSHCPRVLITLFDWLNMWEVEEIFDRYMAAMMALAKEVVRKTLDLEFAKVIDKIFIHNPEQRCYLDQSNWEGFYSQFIKIVGSECMELLQQILEFESVTSSGGLLICSESSGLDVFCQEFLEIKCLHE</sequence>
<name>A0AAN9MYW6_CANGL</name>
<comment type="caution">
    <text evidence="1">The sequence shown here is derived from an EMBL/GenBank/DDBJ whole genome shotgun (WGS) entry which is preliminary data.</text>
</comment>
<evidence type="ECO:0000313" key="1">
    <source>
        <dbReference type="EMBL" id="KAK7363226.1"/>
    </source>
</evidence>
<proteinExistence type="predicted"/>
<organism evidence="1 2">
    <name type="scientific">Canavalia gladiata</name>
    <name type="common">Sword bean</name>
    <name type="synonym">Dolichos gladiatus</name>
    <dbReference type="NCBI Taxonomy" id="3824"/>
    <lineage>
        <taxon>Eukaryota</taxon>
        <taxon>Viridiplantae</taxon>
        <taxon>Streptophyta</taxon>
        <taxon>Embryophyta</taxon>
        <taxon>Tracheophyta</taxon>
        <taxon>Spermatophyta</taxon>
        <taxon>Magnoliopsida</taxon>
        <taxon>eudicotyledons</taxon>
        <taxon>Gunneridae</taxon>
        <taxon>Pentapetalae</taxon>
        <taxon>rosids</taxon>
        <taxon>fabids</taxon>
        <taxon>Fabales</taxon>
        <taxon>Fabaceae</taxon>
        <taxon>Papilionoideae</taxon>
        <taxon>50 kb inversion clade</taxon>
        <taxon>NPAAA clade</taxon>
        <taxon>indigoferoid/millettioid clade</taxon>
        <taxon>Phaseoleae</taxon>
        <taxon>Canavalia</taxon>
    </lineage>
</organism>
<protein>
    <submittedName>
        <fullName evidence="1">Uncharacterized protein</fullName>
    </submittedName>
</protein>
<dbReference type="AlphaFoldDB" id="A0AAN9MYW6"/>
<reference evidence="1 2" key="1">
    <citation type="submission" date="2024-01" db="EMBL/GenBank/DDBJ databases">
        <title>The genomes of 5 underutilized Papilionoideae crops provide insights into root nodulation and disease resistanc.</title>
        <authorList>
            <person name="Jiang F."/>
        </authorList>
    </citation>
    <scope>NUCLEOTIDE SEQUENCE [LARGE SCALE GENOMIC DNA]</scope>
    <source>
        <strain evidence="1">LVBAO_FW01</strain>
        <tissue evidence="1">Leaves</tissue>
    </source>
</reference>
<evidence type="ECO:0000313" key="2">
    <source>
        <dbReference type="Proteomes" id="UP001367508"/>
    </source>
</evidence>
<keyword evidence="2" id="KW-1185">Reference proteome</keyword>
<dbReference type="Proteomes" id="UP001367508">
    <property type="component" value="Unassembled WGS sequence"/>
</dbReference>
<dbReference type="EMBL" id="JAYMYQ010000001">
    <property type="protein sequence ID" value="KAK7363226.1"/>
    <property type="molecule type" value="Genomic_DNA"/>
</dbReference>